<comment type="caution">
    <text evidence="6">The sequence shown here is derived from an EMBL/GenBank/DDBJ whole genome shotgun (WGS) entry which is preliminary data.</text>
</comment>
<dbReference type="Pfam" id="PF17962">
    <property type="entry name" value="bMG6"/>
    <property type="match status" value="1"/>
</dbReference>
<name>A0ABT5BDC3_9BACT</name>
<evidence type="ECO:0000313" key="7">
    <source>
        <dbReference type="Proteomes" id="UP001217838"/>
    </source>
</evidence>
<dbReference type="Gene3D" id="2.60.40.3710">
    <property type="match status" value="1"/>
</dbReference>
<dbReference type="Gene3D" id="1.50.10.20">
    <property type="match status" value="1"/>
</dbReference>
<feature type="region of interest" description="Disordered" evidence="3">
    <location>
        <begin position="56"/>
        <end position="103"/>
    </location>
</feature>
<keyword evidence="2" id="KW-0732">Signal</keyword>
<evidence type="ECO:0000256" key="1">
    <source>
        <dbReference type="ARBA" id="ARBA00010556"/>
    </source>
</evidence>
<sequence>MRDHANKRQIRRTGPAGLFAAMFFLPACTPKTPPPATDTGTTPEAAAQPAKLDLWSGVPAIEPEASDIASELTPTAGPKPPPSVSEKIELPFPPPAPPSKQTQDLVEEGPLKVLRTSPTEKAPGLVGSVSAVFNQPMVPLASIDDLKLERSPLTIEPLPKGKFRWLGTQMIAFEPEGRMPYSTTYTAKVVSGETSTLGTKLAKEVKWQFTTPGLEVETYWPGEFGDATLDTPIVIQFNQAIDRDKLLAALRVRGGGGEVSVSAVAPEQWESLPEPFRSQATRGVKERVIVLRPTGALAANTLYTVEIPAGVYGEGPNASKAIKLKVRTFPPLTLSGPKCSQQYYWECNPQSGIQISASTPIVSDPSFDKMVRVTPEVPDLKVTVGGGIHLAGKFRGLGTYTIEVDAGLKDIHGQELKAPYRKTVTLPALDASLQWADRPVDPAVLEPSHSGVLEARATGLTSVEVRARSFEPAEIRKVLIDRHVRYDGEWPEPLKSPTWDKMFDVKDSRVEASILPLDAKALGAGAGKFVLLGARSNQLGGSGWYYRQSLSQVVQITRLGVTAALDSDSGVILVTDIETGAPMAGVELALHNMALDGPVWSGKSGPDGLAELTHGTMYDQPYILARYQGEAAYIPLQQTADNSWGSWMNGNREDEPRIFFYSDRQPYKPGETVHMQGIVREETRGTAGKIQLWRAGTSANYTVTGPRGHEVAKGELKIGQFGTFSFDIPIPADGDTGSYQLHVSSPGGLFSSERAFYHSFEVQQFRAPEFEVKVERPAEAPLLYGDTLQADIKASYLHGAPMVGAAATYTLRRQDSPYRPPGSENEAFTFGQGGSEWWMHGEFDYGGGFGRGKIGFPTPYGSGMLVRQGNGQTDARGLLSVSHVLAAVETPWGQKTPVPPAGPKSEDPPGASTYTLEANVTDENRQAIAGRATYVVHPATEYAGVRADRSVYRAGERARLEAVVVDVDGKRIAGRDVAVKLVRKETSRAAVQEGGAWQYKYDTVDVEVGSCALVSADAPVNCEIVVDKAGSYDIRALITDPKGHKSLSKHPFYVYGEDAVVWQQDQHRVDMVPDKRTYEPGDKATVLVRSPFDKARGLVVIAREGIVSHHTIEVEGGAATIEVPIDEAQIPQVRASILLVRGRVDVPGAPPGQDLGRPAFAVGQVDLKIAPTRKQIALEVLPEKTEVAPKDTLKLKIKAKDAGGAPQKAAVAVMVVDEGVLSLMGFQTPDPLAFFHHERDPGVSLFDMRQFLVAKKEQEPPAAPPPPPDEAQMVPTDGDAWGGLGVKGVGSGGGGRGYFDANADKAGGMAPTAAAPAPMVPMAEAKVAEESRKEVANGPMAKRARQSTMTAALDASVAMNQPISLRSLFATTAYFNAEVTVDASGEATVEIPMPENLTSFRIMAVAVDPDQADRFGSGEASVKVRKPIMLRPSLPRFANFGDKFEASVMVDNQTSEPQAILVGTRGSNVVISGEPTQGVEIPAGESREVRFPMAVDRVGTMRLQFAALSNGGRDATELALPVHYPATRQAFADYGVTTDSISRAIKVPEDALKAFGGLELSMSSTALTGLEDAVDYLIGYKYECTEQLASRLLPIFVLGPVLEQFPIASVSDLAKRQALGAEGVARIQTRQNWDGGFRYWDEAARSSPYLTAWVTFAWLEGKKAGFKVDDGAIDRAMAYLDNFVRYGEATPWGRYYDHTSRAFALWLMSRDGRGSDLFDRVYAKRKEMPLYAHALLLATAQRYGMTGPRDTLLKEFKAKVVENAKTAHFAESAREGDDGYGLQVLMHSDVQTDAIALMALLEVAADDPLLPKVMAGILDSRDPQKGGQWGTTHANAWALLAASRYFTTIEKDVPDYVARVWLDTAFAGERAFKGRSMAVVEQQIPMQKLVEQKPRELLLSKEGPGLLYYRLGLRYAPADLAMKAESQGFTVHRSYEPLAQGGDKPDPESVKKLDDGTWQIKAGALVRVNLTLVAKDRANFVVIDDPLPAGFEGQNAKFSTTLQDVQGGVESQSVDSSVPFFGELGGWWWWRPWWRFDHTEMRDDRMLLFSNHMPAGVYTYSYTARATTIGEFELPPVRAEAMYMPELFGHGASTKVRVVE</sequence>
<dbReference type="SUPFAM" id="SSF48239">
    <property type="entry name" value="Terpenoid cyclases/Protein prenyltransferases"/>
    <property type="match status" value="1"/>
</dbReference>
<evidence type="ECO:0000313" key="6">
    <source>
        <dbReference type="EMBL" id="MDC0671703.1"/>
    </source>
</evidence>
<dbReference type="Gene3D" id="2.60.40.1930">
    <property type="match status" value="1"/>
</dbReference>
<dbReference type="Pfam" id="PF17973">
    <property type="entry name" value="bMG10"/>
    <property type="match status" value="1"/>
</dbReference>
<dbReference type="Pfam" id="PF13205">
    <property type="entry name" value="Big_5"/>
    <property type="match status" value="1"/>
</dbReference>
<accession>A0ABT5BDC3</accession>
<dbReference type="SMART" id="SM01360">
    <property type="entry name" value="A2M"/>
    <property type="match status" value="1"/>
</dbReference>
<dbReference type="InterPro" id="IPR041246">
    <property type="entry name" value="Bact_MG10"/>
</dbReference>
<evidence type="ECO:0000259" key="5">
    <source>
        <dbReference type="SMART" id="SM01360"/>
    </source>
</evidence>
<dbReference type="InterPro" id="IPR001599">
    <property type="entry name" value="Macroglobln_a2"/>
</dbReference>
<dbReference type="SMART" id="SM01359">
    <property type="entry name" value="A2M_N_2"/>
    <property type="match status" value="1"/>
</dbReference>
<dbReference type="RefSeq" id="WP_272002317.1">
    <property type="nucleotide sequence ID" value="NZ_JAQNDN010000018.1"/>
</dbReference>
<dbReference type="InterPro" id="IPR041462">
    <property type="entry name" value="Bact_A2M_MG6"/>
</dbReference>
<feature type="compositionally biased region" description="Low complexity" evidence="3">
    <location>
        <begin position="37"/>
        <end position="47"/>
    </location>
</feature>
<comment type="similarity">
    <text evidence="1">Belongs to the protease inhibitor I39 (alpha-2-macroglobulin) family. Bacterial alpha-2-macroglobulin subfamily.</text>
</comment>
<dbReference type="InterPro" id="IPR032812">
    <property type="entry name" value="SbsA_Ig"/>
</dbReference>
<evidence type="ECO:0000256" key="3">
    <source>
        <dbReference type="SAM" id="MobiDB-lite"/>
    </source>
</evidence>
<organism evidence="6 7">
    <name type="scientific">Nannocystis radixulma</name>
    <dbReference type="NCBI Taxonomy" id="2995305"/>
    <lineage>
        <taxon>Bacteria</taxon>
        <taxon>Pseudomonadati</taxon>
        <taxon>Myxococcota</taxon>
        <taxon>Polyangia</taxon>
        <taxon>Nannocystales</taxon>
        <taxon>Nannocystaceae</taxon>
        <taxon>Nannocystis</taxon>
    </lineage>
</organism>
<feature type="domain" description="Alpha-2-macroglobulin bait region" evidence="4">
    <location>
        <begin position="1069"/>
        <end position="1223"/>
    </location>
</feature>
<dbReference type="Proteomes" id="UP001217838">
    <property type="component" value="Unassembled WGS sequence"/>
</dbReference>
<dbReference type="InterPro" id="IPR011625">
    <property type="entry name" value="A2M_N_BRD"/>
</dbReference>
<dbReference type="InterPro" id="IPR008930">
    <property type="entry name" value="Terpenoid_cyclase/PrenylTrfase"/>
</dbReference>
<protein>
    <submittedName>
        <fullName evidence="6">MG2 domain-containing protein</fullName>
    </submittedName>
</protein>
<evidence type="ECO:0000259" key="4">
    <source>
        <dbReference type="SMART" id="SM01359"/>
    </source>
</evidence>
<feature type="region of interest" description="Disordered" evidence="3">
    <location>
        <begin position="30"/>
        <end position="49"/>
    </location>
</feature>
<dbReference type="Pfam" id="PF00207">
    <property type="entry name" value="A2M"/>
    <property type="match status" value="1"/>
</dbReference>
<feature type="domain" description="Alpha-2-macroglobulin" evidence="5">
    <location>
        <begin position="1372"/>
        <end position="1464"/>
    </location>
</feature>
<dbReference type="Pfam" id="PF01835">
    <property type="entry name" value="MG2"/>
    <property type="match status" value="1"/>
</dbReference>
<dbReference type="PANTHER" id="PTHR40094:SF1">
    <property type="entry name" value="UBIQUITIN DOMAIN-CONTAINING PROTEIN"/>
    <property type="match status" value="1"/>
</dbReference>
<dbReference type="InterPro" id="IPR051802">
    <property type="entry name" value="YfhM-like"/>
</dbReference>
<dbReference type="EMBL" id="JAQNDN010000018">
    <property type="protein sequence ID" value="MDC0671703.1"/>
    <property type="molecule type" value="Genomic_DNA"/>
</dbReference>
<evidence type="ECO:0000256" key="2">
    <source>
        <dbReference type="ARBA" id="ARBA00022729"/>
    </source>
</evidence>
<keyword evidence="7" id="KW-1185">Reference proteome</keyword>
<dbReference type="CDD" id="cd02891">
    <property type="entry name" value="A2M_like"/>
    <property type="match status" value="1"/>
</dbReference>
<reference evidence="6 7" key="1">
    <citation type="submission" date="2022-11" db="EMBL/GenBank/DDBJ databases">
        <title>Minimal conservation of predation-associated metabolite biosynthetic gene clusters underscores biosynthetic potential of Myxococcota including descriptions for ten novel species: Archangium lansinium sp. nov., Myxococcus landrumus sp. nov., Nannocystis bai.</title>
        <authorList>
            <person name="Ahearne A."/>
            <person name="Stevens C."/>
            <person name="Dowd S."/>
        </authorList>
    </citation>
    <scope>NUCLEOTIDE SEQUENCE [LARGE SCALE GENOMIC DNA]</scope>
    <source>
        <strain evidence="6 7">NCELM</strain>
    </source>
</reference>
<dbReference type="PANTHER" id="PTHR40094">
    <property type="entry name" value="ALPHA-2-MACROGLOBULIN HOMOLOG"/>
    <property type="match status" value="1"/>
</dbReference>
<proteinExistence type="inferred from homology"/>
<gene>
    <name evidence="6" type="ORF">POL58_28410</name>
</gene>
<dbReference type="InterPro" id="IPR002890">
    <property type="entry name" value="MG2"/>
</dbReference>
<feature type="region of interest" description="Disordered" evidence="3">
    <location>
        <begin position="891"/>
        <end position="912"/>
    </location>
</feature>
<dbReference type="Pfam" id="PF07703">
    <property type="entry name" value="A2M_BRD"/>
    <property type="match status" value="1"/>
</dbReference>